<dbReference type="EMBL" id="JASAOG010000144">
    <property type="protein sequence ID" value="KAK0047886.1"/>
    <property type="molecule type" value="Genomic_DNA"/>
</dbReference>
<comment type="caution">
    <text evidence="2">The sequence shown here is derived from an EMBL/GenBank/DDBJ whole genome shotgun (WGS) entry which is preliminary data.</text>
</comment>
<dbReference type="AlphaFoldDB" id="A0AAD8F2D1"/>
<feature type="non-terminal residue" evidence="2">
    <location>
        <position position="66"/>
    </location>
</feature>
<protein>
    <submittedName>
        <fullName evidence="2">Synapse differentiation-inducing protein 1</fullName>
    </submittedName>
</protein>
<evidence type="ECO:0000256" key="1">
    <source>
        <dbReference type="SAM" id="MobiDB-lite"/>
    </source>
</evidence>
<organism evidence="2 3">
    <name type="scientific">Biomphalaria pfeifferi</name>
    <name type="common">Bloodfluke planorb</name>
    <name type="synonym">Freshwater snail</name>
    <dbReference type="NCBI Taxonomy" id="112525"/>
    <lineage>
        <taxon>Eukaryota</taxon>
        <taxon>Metazoa</taxon>
        <taxon>Spiralia</taxon>
        <taxon>Lophotrochozoa</taxon>
        <taxon>Mollusca</taxon>
        <taxon>Gastropoda</taxon>
        <taxon>Heterobranchia</taxon>
        <taxon>Euthyneura</taxon>
        <taxon>Panpulmonata</taxon>
        <taxon>Hygrophila</taxon>
        <taxon>Lymnaeoidea</taxon>
        <taxon>Planorbidae</taxon>
        <taxon>Biomphalaria</taxon>
    </lineage>
</organism>
<feature type="region of interest" description="Disordered" evidence="1">
    <location>
        <begin position="1"/>
        <end position="24"/>
    </location>
</feature>
<gene>
    <name evidence="2" type="ORF">Bpfe_022685</name>
</gene>
<evidence type="ECO:0000313" key="2">
    <source>
        <dbReference type="EMBL" id="KAK0047886.1"/>
    </source>
</evidence>
<name>A0AAD8F2D1_BIOPF</name>
<proteinExistence type="predicted"/>
<accession>A0AAD8F2D1</accession>
<evidence type="ECO:0000313" key="3">
    <source>
        <dbReference type="Proteomes" id="UP001233172"/>
    </source>
</evidence>
<feature type="non-terminal residue" evidence="2">
    <location>
        <position position="1"/>
    </location>
</feature>
<keyword evidence="3" id="KW-1185">Reference proteome</keyword>
<sequence>TKHDDYGVSYQKPMPQSSDSQGYPPMCTQMSEESQDVLLPRYTYGQQQFSQPFQYIAQPRSRYISQ</sequence>
<dbReference type="Proteomes" id="UP001233172">
    <property type="component" value="Unassembled WGS sequence"/>
</dbReference>
<reference evidence="2" key="1">
    <citation type="journal article" date="2023" name="PLoS Negl. Trop. Dis.">
        <title>A genome sequence for Biomphalaria pfeifferi, the major vector snail for the human-infecting parasite Schistosoma mansoni.</title>
        <authorList>
            <person name="Bu L."/>
            <person name="Lu L."/>
            <person name="Laidemitt M.R."/>
            <person name="Zhang S.M."/>
            <person name="Mutuku M."/>
            <person name="Mkoji G."/>
            <person name="Steinauer M."/>
            <person name="Loker E.S."/>
        </authorList>
    </citation>
    <scope>NUCLEOTIDE SEQUENCE</scope>
    <source>
        <strain evidence="2">KasaAsao</strain>
    </source>
</reference>
<reference evidence="2" key="2">
    <citation type="submission" date="2023-04" db="EMBL/GenBank/DDBJ databases">
        <authorList>
            <person name="Bu L."/>
            <person name="Lu L."/>
            <person name="Laidemitt M.R."/>
            <person name="Zhang S.M."/>
            <person name="Mutuku M."/>
            <person name="Mkoji G."/>
            <person name="Steinauer M."/>
            <person name="Loker E.S."/>
        </authorList>
    </citation>
    <scope>NUCLEOTIDE SEQUENCE</scope>
    <source>
        <strain evidence="2">KasaAsao</strain>
        <tissue evidence="2">Whole Snail</tissue>
    </source>
</reference>